<dbReference type="EMBL" id="JAJHNU010000001">
    <property type="protein sequence ID" value="MDN4120166.1"/>
    <property type="molecule type" value="Genomic_DNA"/>
</dbReference>
<dbReference type="InterPro" id="IPR002220">
    <property type="entry name" value="DapA-like"/>
</dbReference>
<reference evidence="3" key="1">
    <citation type="submission" date="2021-11" db="EMBL/GenBank/DDBJ databases">
        <title>Draft genome sequence of Alcaligenes endophyticus type strain CCUG 75668T.</title>
        <authorList>
            <person name="Salva-Serra F."/>
            <person name="Duran R.E."/>
            <person name="Seeger M."/>
            <person name="Moore E.R.B."/>
            <person name="Jaen-Luchoro D."/>
        </authorList>
    </citation>
    <scope>NUCLEOTIDE SEQUENCE</scope>
    <source>
        <strain evidence="3">CCUG 75668</strain>
    </source>
</reference>
<protein>
    <submittedName>
        <fullName evidence="3">Dihydrodipicolinate synthase family protein</fullName>
    </submittedName>
</protein>
<comment type="similarity">
    <text evidence="2">Belongs to the DapA family.</text>
</comment>
<dbReference type="PIRSF" id="PIRSF001365">
    <property type="entry name" value="DHDPS"/>
    <property type="match status" value="1"/>
</dbReference>
<dbReference type="Gene3D" id="3.20.20.70">
    <property type="entry name" value="Aldolase class I"/>
    <property type="match status" value="1"/>
</dbReference>
<dbReference type="PANTHER" id="PTHR12128:SF72">
    <property type="entry name" value="DIHYDRODIPICOLINATE SYNTHASE"/>
    <property type="match status" value="1"/>
</dbReference>
<name>A0ABT8EFV1_9BURK</name>
<evidence type="ECO:0000313" key="4">
    <source>
        <dbReference type="Proteomes" id="UP001168613"/>
    </source>
</evidence>
<dbReference type="Proteomes" id="UP001168613">
    <property type="component" value="Unassembled WGS sequence"/>
</dbReference>
<dbReference type="PANTHER" id="PTHR12128">
    <property type="entry name" value="DIHYDRODIPICOLINATE SYNTHASE"/>
    <property type="match status" value="1"/>
</dbReference>
<dbReference type="InterPro" id="IPR013785">
    <property type="entry name" value="Aldolase_TIM"/>
</dbReference>
<keyword evidence="1 2" id="KW-0456">Lyase</keyword>
<accession>A0ABT8EFV1</accession>
<evidence type="ECO:0000256" key="1">
    <source>
        <dbReference type="ARBA" id="ARBA00023239"/>
    </source>
</evidence>
<organism evidence="3 4">
    <name type="scientific">Alcaligenes endophyticus</name>
    <dbReference type="NCBI Taxonomy" id="1929088"/>
    <lineage>
        <taxon>Bacteria</taxon>
        <taxon>Pseudomonadati</taxon>
        <taxon>Pseudomonadota</taxon>
        <taxon>Betaproteobacteria</taxon>
        <taxon>Burkholderiales</taxon>
        <taxon>Alcaligenaceae</taxon>
        <taxon>Alcaligenes</taxon>
    </lineage>
</organism>
<dbReference type="SUPFAM" id="SSF51569">
    <property type="entry name" value="Aldolase"/>
    <property type="match status" value="1"/>
</dbReference>
<sequence>MKHTPYHGVFPYLVSPINEDQSVNTAVLHQLCEDLIQQGVHGLAPLGSTGEFAYLSLEQKQTVIQTVVQASNGRVPVVAGVAATSTAEAVRQAKAYAALGCDAILAVLEAYFPISEDGVYEYFKAIADAVDLPIVIYTNPNFQRSDLTPAVLERLSWIPNVLYLKDASYNTGRLLSIQSLVGDRLTIFAASSHITTAVMLIGGAGWMAGPACIIPRQSVELYELCKAGKWDQAMLLQRKLWRINEIFGKYNLAACIKGALQLQGYDVGQPLLPQAPLSAEGYEAVKKALQEVGALNPHSDNATP</sequence>
<proteinExistence type="inferred from homology"/>
<dbReference type="PRINTS" id="PR00146">
    <property type="entry name" value="DHPICSNTHASE"/>
</dbReference>
<evidence type="ECO:0000313" key="3">
    <source>
        <dbReference type="EMBL" id="MDN4120166.1"/>
    </source>
</evidence>
<dbReference type="SMART" id="SM01130">
    <property type="entry name" value="DHDPS"/>
    <property type="match status" value="1"/>
</dbReference>
<keyword evidence="4" id="KW-1185">Reference proteome</keyword>
<evidence type="ECO:0000256" key="2">
    <source>
        <dbReference type="PIRNR" id="PIRNR001365"/>
    </source>
</evidence>
<gene>
    <name evidence="3" type="ORF">LMS43_02565</name>
</gene>
<dbReference type="RefSeq" id="WP_266122502.1">
    <property type="nucleotide sequence ID" value="NZ_JAJHNU010000001.1"/>
</dbReference>
<dbReference type="Pfam" id="PF00701">
    <property type="entry name" value="DHDPS"/>
    <property type="match status" value="1"/>
</dbReference>
<dbReference type="CDD" id="cd00408">
    <property type="entry name" value="DHDPS-like"/>
    <property type="match status" value="1"/>
</dbReference>
<comment type="caution">
    <text evidence="3">The sequence shown here is derived from an EMBL/GenBank/DDBJ whole genome shotgun (WGS) entry which is preliminary data.</text>
</comment>